<dbReference type="SUPFAM" id="SSF51905">
    <property type="entry name" value="FAD/NAD(P)-binding domain"/>
    <property type="match status" value="3"/>
</dbReference>
<dbReference type="InterPro" id="IPR036188">
    <property type="entry name" value="FAD/NAD-bd_sf"/>
</dbReference>
<dbReference type="Pfam" id="PF01535">
    <property type="entry name" value="PPR"/>
    <property type="match status" value="2"/>
</dbReference>
<keyword evidence="10 12" id="KW-0496">Mitochondrion</keyword>
<dbReference type="PROSITE" id="PS01304">
    <property type="entry name" value="UBIH"/>
    <property type="match status" value="1"/>
</dbReference>
<dbReference type="Gene3D" id="3.50.50.60">
    <property type="entry name" value="FAD/NAD(P)-binding domain"/>
    <property type="match status" value="2"/>
</dbReference>
<comment type="function">
    <text evidence="12">FAD-dependent monooxygenase required for two non-consecutive steps during ubiquinone biosynthesis. Required for the C5-ring hydroxylation during ubiquinone biosynthesis by catalyzing the hydroxylation of 4-hydroxy-3-(all-trans-polyprenyl)benzoic acid to 3,4-dihydroxy-5-(all-trans-polyprenyl)benzoic acid. Also acts downstream of coq4, for the C1-hydroxylation during ubiquinone biosynthesis by catalyzing the hydroxylation of 2-methoxy-6-(all-trans-polyprenyl)phenol to 2-methoxy-6-(all-trans-polyprenyl)benzene-1,4-diol. The electrons required for the hydroxylation reaction are funneled indirectly to coq6 from NADPH via a ferredoxin/ferredoxin reductase system.</text>
</comment>
<evidence type="ECO:0000313" key="17">
    <source>
        <dbReference type="Proteomes" id="UP000265566"/>
    </source>
</evidence>
<evidence type="ECO:0000259" key="15">
    <source>
        <dbReference type="Pfam" id="PF01494"/>
    </source>
</evidence>
<keyword evidence="5" id="KW-0677">Repeat</keyword>
<dbReference type="InterPro" id="IPR011990">
    <property type="entry name" value="TPR-like_helical_dom_sf"/>
</dbReference>
<keyword evidence="3 12" id="KW-0285">Flavoprotein</keyword>
<proteinExistence type="inferred from homology"/>
<comment type="subcellular location">
    <subcellularLocation>
        <location evidence="12">Mitochondrion inner membrane</location>
        <topology evidence="12">Peripheral membrane protein</topology>
        <orientation evidence="12">Matrix side</orientation>
    </subcellularLocation>
</comment>
<comment type="cofactor">
    <cofactor evidence="1 12">
        <name>FAD</name>
        <dbReference type="ChEBI" id="CHEBI:57692"/>
    </cofactor>
</comment>
<dbReference type="InterPro" id="IPR018168">
    <property type="entry name" value="Ubi_Hdrlase_CS"/>
</dbReference>
<dbReference type="Pfam" id="PF13041">
    <property type="entry name" value="PPR_2"/>
    <property type="match status" value="2"/>
</dbReference>
<dbReference type="NCBIfam" id="TIGR01988">
    <property type="entry name" value="Ubi-OHases"/>
    <property type="match status" value="1"/>
</dbReference>
<feature type="repeat" description="PPR" evidence="13">
    <location>
        <begin position="616"/>
        <end position="650"/>
    </location>
</feature>
<evidence type="ECO:0000256" key="3">
    <source>
        <dbReference type="ARBA" id="ARBA00022630"/>
    </source>
</evidence>
<dbReference type="UniPathway" id="UPA00232"/>
<keyword evidence="16" id="KW-0830">Ubiquinone</keyword>
<feature type="repeat" description="PPR" evidence="13">
    <location>
        <begin position="406"/>
        <end position="440"/>
    </location>
</feature>
<dbReference type="AlphaFoldDB" id="A0A396IB23"/>
<dbReference type="EC" id="1.14.15.45" evidence="12"/>
<dbReference type="GO" id="GO:0120538">
    <property type="term" value="F:2-methoxy-6-polyprenolphenol 4-hydroxylase activity"/>
    <property type="evidence" value="ECO:0007669"/>
    <property type="project" value="UniProtKB-EC"/>
</dbReference>
<comment type="subunit">
    <text evidence="12">Component of a multi-subunit COQ enzyme complex.</text>
</comment>
<feature type="repeat" description="PPR" evidence="13">
    <location>
        <begin position="441"/>
        <end position="476"/>
    </location>
</feature>
<evidence type="ECO:0000313" key="16">
    <source>
        <dbReference type="EMBL" id="RHN60037.1"/>
    </source>
</evidence>
<evidence type="ECO:0000256" key="2">
    <source>
        <dbReference type="ARBA" id="ARBA00005349"/>
    </source>
</evidence>
<dbReference type="InterPro" id="IPR000689">
    <property type="entry name" value="UbQ_mOase_COQ6"/>
</dbReference>
<dbReference type="GO" id="GO:0031314">
    <property type="term" value="C:extrinsic component of mitochondrial inner membrane"/>
    <property type="evidence" value="ECO:0007669"/>
    <property type="project" value="UniProtKB-UniRule"/>
</dbReference>
<feature type="domain" description="FAD-binding" evidence="15">
    <location>
        <begin position="878"/>
        <end position="954"/>
    </location>
</feature>
<dbReference type="InterPro" id="IPR010971">
    <property type="entry name" value="UbiH/COQ6"/>
</dbReference>
<feature type="domain" description="FAD-binding" evidence="15">
    <location>
        <begin position="730"/>
        <end position="829"/>
    </location>
</feature>
<dbReference type="Proteomes" id="UP000265566">
    <property type="component" value="Chromosome 4"/>
</dbReference>
<dbReference type="PANTHER" id="PTHR43876:SF7">
    <property type="entry name" value="UBIQUINONE BIOSYNTHESIS MONOOXYGENASE COQ6, MITOCHONDRIAL"/>
    <property type="match status" value="1"/>
</dbReference>
<dbReference type="FunFam" id="3.50.50.60:FF:000021">
    <property type="entry name" value="Ubiquinone biosynthesis monooxygenase COQ6"/>
    <property type="match status" value="1"/>
</dbReference>
<keyword evidence="11 12" id="KW-0472">Membrane</keyword>
<evidence type="ECO:0000256" key="12">
    <source>
        <dbReference type="HAMAP-Rule" id="MF_03193"/>
    </source>
</evidence>
<dbReference type="HAMAP" id="MF_03193">
    <property type="entry name" value="COQ6_monooxygenase"/>
    <property type="match status" value="1"/>
</dbReference>
<dbReference type="InterPro" id="IPR002938">
    <property type="entry name" value="FAD-bd"/>
</dbReference>
<evidence type="ECO:0000256" key="8">
    <source>
        <dbReference type="ARBA" id="ARBA00023002"/>
    </source>
</evidence>
<dbReference type="Pfam" id="PF01494">
    <property type="entry name" value="FAD_binding_3"/>
    <property type="match status" value="2"/>
</dbReference>
<evidence type="ECO:0000256" key="11">
    <source>
        <dbReference type="ARBA" id="ARBA00023136"/>
    </source>
</evidence>
<gene>
    <name evidence="12" type="primary">COQ6</name>
    <name evidence="16" type="ORF">MtrunA17_Chr4g0020821</name>
</gene>
<evidence type="ECO:0000256" key="5">
    <source>
        <dbReference type="ARBA" id="ARBA00022737"/>
    </source>
</evidence>
<dbReference type="InterPro" id="IPR051205">
    <property type="entry name" value="UbiH/COQ6_monooxygenase"/>
</dbReference>
<protein>
    <recommendedName>
        <fullName evidence="12">Ubiquinone biosynthesis monooxygenase COQ6, mitochondrial</fullName>
        <ecNumber evidence="12">1.14.15.45</ecNumber>
    </recommendedName>
    <alternativeName>
        <fullName evidence="12">2-methoxy-6-polyprenolphenol 4-hydroxylase</fullName>
        <ecNumber evidence="12">1.14.15.46</ecNumber>
    </alternativeName>
</protein>
<comment type="caution">
    <text evidence="16">The sequence shown here is derived from an EMBL/GenBank/DDBJ whole genome shotgun (WGS) entry which is preliminary data.</text>
</comment>
<dbReference type="Gene3D" id="1.25.40.10">
    <property type="entry name" value="Tetratricopeptide repeat domain"/>
    <property type="match status" value="4"/>
</dbReference>
<name>A0A396IB23_MEDTR</name>
<sequence>MNRVIKKTVSNVFALKIPRKCFCSQAVKVDASTNLLPSNEHEKKPIISQIIPEYDVAIVGGGMVGMALACFLAPSSAACMPMTKQLSVAIIDSNPALSSGLCIKKEDPPDPRVSTVTPASISFLQEAGAWKYVEQNRHAYFKKMQVWDYTGFGYARYDAGDVNKDFLGCVAENKVLHSSLLSCIKEHEKKPIITTLYNNLQTPRNPHSPHRFLKILETHHQRFLHSHHDSPSQASFIQNLLKFRRDKPTEQIERALNLTGIHPDNNLVLQVLQRHRSDWKPAFIFFKWVSKTNNYTPSCEVYNEIINILGKMKCFEELHQVLDEMSQRKEFINEETFCILIRRFVAAHKLEEAINIFYRREEFGLDNELDSEAFRTLLMWMCRYKHIEEAETLFHRNLNKFGFCRDIKTWNVILNGWCVLGNTHEAKRLWKDIIAYKCKPDIFTYATFIKAMTKKGKLGTALKLFNGMWKEESCKPDVVICNCLIDGLCFKKRIPQALQVFHDMKERDCLPNVATYNSLIKHLCKIRRMEKVYELVEDMERRSGDCLPNGVTYSYLLQSLKAPEEVPAVLERMERNGCAMSDDICNLVLRLYMKWDDLDGLRKTWDEMERNGLGPDRRSYTIMIHGHYENGRTKDAMRYFREMTSKGIVLEPRTEKLVISMNGQLKERTEKQEGVEIEASNDSDFKTTFYPSRLTSMTLNTNSMSVVEENTPSKEPSPAQGHASKLELSDGSSIYAKLVVGADGGKSRVRELEGFKTTGWNYSQNAIICTVEHTSANHCAWQRFLPNGPIALLPMGENFSNIVWTMSPTESNDRKSITEEMFLKDVNSALDYGYGPHPTSSSLGARDIFSWLKMDGTLSANEPFEIPPKAIRLASERMVFPLSLRHANSYATKRVVLIGDAAHTIHPLAGQGVNLGFGDAYSLSRVIAEGIALGSDIGEVNLLKKYEQERKPANVTMMAILDGFQKAYSIDFGPFNFLRGAAFRGANFVSPLKRSIISYASGERKLPIFF</sequence>
<feature type="repeat" description="PPR" evidence="13">
    <location>
        <begin position="477"/>
        <end position="511"/>
    </location>
</feature>
<evidence type="ECO:0000256" key="6">
    <source>
        <dbReference type="ARBA" id="ARBA00022792"/>
    </source>
</evidence>
<comment type="catalytic activity">
    <reaction evidence="12">
        <text>a 2-methoxy-6-(all-trans-polyprenyl)phenol + 2 reduced [2Fe-2S]-[ferredoxin] + O2 + 2 H(+) = a 2-methoxy-6-(all-trans-polyprenyl)benzene-1,4-diol + 2 oxidized [2Fe-2S]-[ferredoxin] + H2O</text>
        <dbReference type="Rhea" id="RHEA:81183"/>
        <dbReference type="Rhea" id="RHEA-COMP:9551"/>
        <dbReference type="Rhea" id="RHEA-COMP:10000"/>
        <dbReference type="Rhea" id="RHEA-COMP:10001"/>
        <dbReference type="Rhea" id="RHEA-COMP:10858"/>
        <dbReference type="ChEBI" id="CHEBI:15377"/>
        <dbReference type="ChEBI" id="CHEBI:15378"/>
        <dbReference type="ChEBI" id="CHEBI:15379"/>
        <dbReference type="ChEBI" id="CHEBI:33737"/>
        <dbReference type="ChEBI" id="CHEBI:33738"/>
        <dbReference type="ChEBI" id="CHEBI:62731"/>
        <dbReference type="ChEBI" id="CHEBI:84166"/>
        <dbReference type="EC" id="1.14.15.46"/>
    </reaction>
</comment>
<evidence type="ECO:0000256" key="14">
    <source>
        <dbReference type="SAM" id="MobiDB-lite"/>
    </source>
</evidence>
<dbReference type="EMBL" id="PSQE01000004">
    <property type="protein sequence ID" value="RHN60037.1"/>
    <property type="molecule type" value="Genomic_DNA"/>
</dbReference>
<dbReference type="FunFam" id="3.30.9.10:FF:000111">
    <property type="entry name" value="Ubiquinone biosynthesis monooxygenase COQ6, mitochondrial"/>
    <property type="match status" value="1"/>
</dbReference>
<keyword evidence="6 12" id="KW-0999">Mitochondrion inner membrane</keyword>
<feature type="region of interest" description="Disordered" evidence="14">
    <location>
        <begin position="705"/>
        <end position="726"/>
    </location>
</feature>
<reference evidence="17" key="1">
    <citation type="journal article" date="2018" name="Nat. Plants">
        <title>Whole-genome landscape of Medicago truncatula symbiotic genes.</title>
        <authorList>
            <person name="Pecrix Y."/>
            <person name="Staton S.E."/>
            <person name="Sallet E."/>
            <person name="Lelandais-Briere C."/>
            <person name="Moreau S."/>
            <person name="Carrere S."/>
            <person name="Blein T."/>
            <person name="Jardinaud M.F."/>
            <person name="Latrasse D."/>
            <person name="Zouine M."/>
            <person name="Zahm M."/>
            <person name="Kreplak J."/>
            <person name="Mayjonade B."/>
            <person name="Satge C."/>
            <person name="Perez M."/>
            <person name="Cauet S."/>
            <person name="Marande W."/>
            <person name="Chantry-Darmon C."/>
            <person name="Lopez-Roques C."/>
            <person name="Bouchez O."/>
            <person name="Berard A."/>
            <person name="Debelle F."/>
            <person name="Munos S."/>
            <person name="Bendahmane A."/>
            <person name="Berges H."/>
            <person name="Niebel A."/>
            <person name="Buitink J."/>
            <person name="Frugier F."/>
            <person name="Benhamed M."/>
            <person name="Crespi M."/>
            <person name="Gouzy J."/>
            <person name="Gamas P."/>
        </authorList>
    </citation>
    <scope>NUCLEOTIDE SEQUENCE [LARGE SCALE GENOMIC DNA]</scope>
    <source>
        <strain evidence="17">cv. Jemalong A17</strain>
    </source>
</reference>
<evidence type="ECO:0000256" key="13">
    <source>
        <dbReference type="PROSITE-ProRule" id="PRU00708"/>
    </source>
</evidence>
<comment type="catalytic activity">
    <reaction evidence="12">
        <text>a 4-hydroxy-3-(all-trans-polyprenyl)benzoate + 2 reduced [2Fe-2S]-[ferredoxin] + O2 + 2 H(+) = a 3,4-dihydroxy-5-(all-trans-polyprenyl)benzoate + 2 oxidized [2Fe-2S]-[ferredoxin] + H2O</text>
        <dbReference type="Rhea" id="RHEA:81195"/>
        <dbReference type="Rhea" id="RHEA-COMP:9514"/>
        <dbReference type="Rhea" id="RHEA-COMP:10000"/>
        <dbReference type="Rhea" id="RHEA-COMP:10001"/>
        <dbReference type="Rhea" id="RHEA-COMP:10930"/>
        <dbReference type="ChEBI" id="CHEBI:15377"/>
        <dbReference type="ChEBI" id="CHEBI:15378"/>
        <dbReference type="ChEBI" id="CHEBI:15379"/>
        <dbReference type="ChEBI" id="CHEBI:33737"/>
        <dbReference type="ChEBI" id="CHEBI:33738"/>
        <dbReference type="ChEBI" id="CHEBI:64694"/>
        <dbReference type="ChEBI" id="CHEBI:78396"/>
        <dbReference type="EC" id="1.14.15.45"/>
    </reaction>
</comment>
<evidence type="ECO:0000256" key="7">
    <source>
        <dbReference type="ARBA" id="ARBA00022827"/>
    </source>
</evidence>
<evidence type="ECO:0000256" key="4">
    <source>
        <dbReference type="ARBA" id="ARBA00022688"/>
    </source>
</evidence>
<dbReference type="EC" id="1.14.15.46" evidence="12"/>
<dbReference type="GO" id="GO:0071949">
    <property type="term" value="F:FAD binding"/>
    <property type="evidence" value="ECO:0007669"/>
    <property type="project" value="InterPro"/>
</dbReference>
<dbReference type="GO" id="GO:0016712">
    <property type="term" value="F:oxidoreductase activity, acting on paired donors, with incorporation or reduction of molecular oxygen, reduced flavin or flavoprotein as one donor, and incorporation of one atom of oxygen"/>
    <property type="evidence" value="ECO:0007669"/>
    <property type="project" value="UniProtKB-UniRule"/>
</dbReference>
<organism evidence="16 17">
    <name type="scientific">Medicago truncatula</name>
    <name type="common">Barrel medic</name>
    <name type="synonym">Medicago tribuloides</name>
    <dbReference type="NCBI Taxonomy" id="3880"/>
    <lineage>
        <taxon>Eukaryota</taxon>
        <taxon>Viridiplantae</taxon>
        <taxon>Streptophyta</taxon>
        <taxon>Embryophyta</taxon>
        <taxon>Tracheophyta</taxon>
        <taxon>Spermatophyta</taxon>
        <taxon>Magnoliopsida</taxon>
        <taxon>eudicotyledons</taxon>
        <taxon>Gunneridae</taxon>
        <taxon>Pentapetalae</taxon>
        <taxon>rosids</taxon>
        <taxon>fabids</taxon>
        <taxon>Fabales</taxon>
        <taxon>Fabaceae</taxon>
        <taxon>Papilionoideae</taxon>
        <taxon>50 kb inversion clade</taxon>
        <taxon>NPAAA clade</taxon>
        <taxon>Hologalegina</taxon>
        <taxon>IRL clade</taxon>
        <taxon>Trifolieae</taxon>
        <taxon>Medicago</taxon>
    </lineage>
</organism>
<feature type="compositionally biased region" description="Polar residues" evidence="14">
    <location>
        <begin position="705"/>
        <end position="714"/>
    </location>
</feature>
<dbReference type="Gene3D" id="3.30.9.10">
    <property type="entry name" value="D-Amino Acid Oxidase, subunit A, domain 2"/>
    <property type="match status" value="1"/>
</dbReference>
<evidence type="ECO:0000256" key="9">
    <source>
        <dbReference type="ARBA" id="ARBA00023033"/>
    </source>
</evidence>
<keyword evidence="8 12" id="KW-0560">Oxidoreductase</keyword>
<keyword evidence="7 12" id="KW-0274">FAD</keyword>
<feature type="repeat" description="PPR" evidence="13">
    <location>
        <begin position="512"/>
        <end position="542"/>
    </location>
</feature>
<dbReference type="NCBIfam" id="TIGR00756">
    <property type="entry name" value="PPR"/>
    <property type="match status" value="7"/>
</dbReference>
<comment type="pathway">
    <text evidence="12">Cofactor biosynthesis; ubiquinone biosynthesis.</text>
</comment>
<keyword evidence="9 12" id="KW-0503">Monooxygenase</keyword>
<dbReference type="PANTHER" id="PTHR43876">
    <property type="entry name" value="UBIQUINONE BIOSYNTHESIS MONOOXYGENASE COQ6, MITOCHONDRIAL"/>
    <property type="match status" value="1"/>
</dbReference>
<dbReference type="PROSITE" id="PS51375">
    <property type="entry name" value="PPR"/>
    <property type="match status" value="5"/>
</dbReference>
<comment type="similarity">
    <text evidence="2 12">Belongs to the UbiH/COQ6 family.</text>
</comment>
<accession>A0A396IB23</accession>
<dbReference type="GO" id="GO:0106364">
    <property type="term" value="F:4-hydroxy-3-all-trans-polyprenylbenzoate oxygenase activity"/>
    <property type="evidence" value="ECO:0007669"/>
    <property type="project" value="UniProtKB-EC"/>
</dbReference>
<evidence type="ECO:0000256" key="1">
    <source>
        <dbReference type="ARBA" id="ARBA00001974"/>
    </source>
</evidence>
<dbReference type="Gramene" id="rna22232">
    <property type="protein sequence ID" value="RHN60037.1"/>
    <property type="gene ID" value="gene22232"/>
</dbReference>
<dbReference type="InterPro" id="IPR002885">
    <property type="entry name" value="PPR_rpt"/>
</dbReference>
<keyword evidence="4 12" id="KW-0831">Ubiquinone biosynthesis</keyword>
<evidence type="ECO:0000256" key="10">
    <source>
        <dbReference type="ARBA" id="ARBA00023128"/>
    </source>
</evidence>